<feature type="domain" description="Cation efflux protein transmembrane" evidence="9">
    <location>
        <begin position="17"/>
        <end position="210"/>
    </location>
</feature>
<proteinExistence type="inferred from homology"/>
<evidence type="ECO:0000256" key="2">
    <source>
        <dbReference type="ARBA" id="ARBA00008114"/>
    </source>
</evidence>
<evidence type="ECO:0000313" key="12">
    <source>
        <dbReference type="Proteomes" id="UP001595632"/>
    </source>
</evidence>
<evidence type="ECO:0000256" key="4">
    <source>
        <dbReference type="ARBA" id="ARBA00022475"/>
    </source>
</evidence>
<evidence type="ECO:0000256" key="1">
    <source>
        <dbReference type="ARBA" id="ARBA00004141"/>
    </source>
</evidence>
<dbReference type="Gene3D" id="1.20.1510.10">
    <property type="entry name" value="Cation efflux protein transmembrane domain"/>
    <property type="match status" value="1"/>
</dbReference>
<dbReference type="Gene3D" id="3.30.70.1350">
    <property type="entry name" value="Cation efflux protein, cytoplasmic domain"/>
    <property type="match status" value="1"/>
</dbReference>
<keyword evidence="7 8" id="KW-0472">Membrane</keyword>
<keyword evidence="4" id="KW-1003">Cell membrane</keyword>
<evidence type="ECO:0000256" key="5">
    <source>
        <dbReference type="ARBA" id="ARBA00022692"/>
    </source>
</evidence>
<evidence type="ECO:0000256" key="8">
    <source>
        <dbReference type="SAM" id="Phobius"/>
    </source>
</evidence>
<gene>
    <name evidence="11" type="ORF">ACFOGP_24380</name>
</gene>
<dbReference type="InterPro" id="IPR027470">
    <property type="entry name" value="Cation_efflux_CTD"/>
</dbReference>
<dbReference type="PANTHER" id="PTHR43840">
    <property type="entry name" value="MITOCHONDRIAL METAL TRANSPORTER 1-RELATED"/>
    <property type="match status" value="1"/>
</dbReference>
<keyword evidence="3" id="KW-0813">Transport</keyword>
<comment type="subcellular location">
    <subcellularLocation>
        <location evidence="1">Membrane</location>
        <topology evidence="1">Multi-pass membrane protein</topology>
    </subcellularLocation>
</comment>
<dbReference type="InterPro" id="IPR058533">
    <property type="entry name" value="Cation_efflux_TM"/>
</dbReference>
<dbReference type="NCBIfam" id="TIGR01297">
    <property type="entry name" value="CDF"/>
    <property type="match status" value="1"/>
</dbReference>
<dbReference type="SUPFAM" id="SSF160240">
    <property type="entry name" value="Cation efflux protein cytoplasmic domain-like"/>
    <property type="match status" value="1"/>
</dbReference>
<dbReference type="RefSeq" id="WP_275634804.1">
    <property type="nucleotide sequence ID" value="NZ_JARGYD010000012.1"/>
</dbReference>
<dbReference type="InterPro" id="IPR050291">
    <property type="entry name" value="CDF_Transporter"/>
</dbReference>
<feature type="transmembrane region" description="Helical" evidence="8">
    <location>
        <begin position="38"/>
        <end position="61"/>
    </location>
</feature>
<evidence type="ECO:0000256" key="7">
    <source>
        <dbReference type="ARBA" id="ARBA00023136"/>
    </source>
</evidence>
<dbReference type="SUPFAM" id="SSF161111">
    <property type="entry name" value="Cation efflux protein transmembrane domain-like"/>
    <property type="match status" value="1"/>
</dbReference>
<dbReference type="Proteomes" id="UP001595632">
    <property type="component" value="Unassembled WGS sequence"/>
</dbReference>
<dbReference type="InterPro" id="IPR002524">
    <property type="entry name" value="Cation_efflux"/>
</dbReference>
<accession>A0ABV7H1E7</accession>
<protein>
    <submittedName>
        <fullName evidence="11">Cation diffusion facilitator family transporter</fullName>
    </submittedName>
</protein>
<sequence>MTDKTDLKLNLSAGLMSSSVAFVLVLAKLWALGATSSLAIAASLADSALDLMVSLGGLAAIAYAARPADDDHAFGHSSAEDLAALGQSVVILASAALIAWTAIGRLLAGPPGPIEQEGWGMAVMVLSIVLTLLLVAWQRWVIRKTGNRVVAADSLHYLGDLIPGIGAILALLASKWFGLGQVDSVVALGAAAMLAIGAARIGKGAWDALMDRSADPSMVAGIEEIASRHPGVRGYHDLKTRTAGSVVFVNLHIELDGNQTLDAAHAIGASLRRDIIAAYPRADVMIHKDPVGVEPHPDDPGKAAQR</sequence>
<dbReference type="PANTHER" id="PTHR43840:SF41">
    <property type="entry name" value="CATION-EFFLUX PUMP FIEF"/>
    <property type="match status" value="1"/>
</dbReference>
<feature type="transmembrane region" description="Helical" evidence="8">
    <location>
        <begin position="184"/>
        <end position="202"/>
    </location>
</feature>
<comment type="similarity">
    <text evidence="2">Belongs to the cation diffusion facilitator (CDF) transporter (TC 2.A.4) family.</text>
</comment>
<feature type="transmembrane region" description="Helical" evidence="8">
    <location>
        <begin position="12"/>
        <end position="32"/>
    </location>
</feature>
<organism evidence="11 12">
    <name type="scientific">Psychromarinibacter halotolerans</name>
    <dbReference type="NCBI Taxonomy" id="1775175"/>
    <lineage>
        <taxon>Bacteria</taxon>
        <taxon>Pseudomonadati</taxon>
        <taxon>Pseudomonadota</taxon>
        <taxon>Alphaproteobacteria</taxon>
        <taxon>Rhodobacterales</taxon>
        <taxon>Paracoccaceae</taxon>
        <taxon>Psychromarinibacter</taxon>
    </lineage>
</organism>
<feature type="transmembrane region" description="Helical" evidence="8">
    <location>
        <begin position="118"/>
        <end position="137"/>
    </location>
</feature>
<dbReference type="EMBL" id="JBHRTB010000010">
    <property type="protein sequence ID" value="MFC3145882.1"/>
    <property type="molecule type" value="Genomic_DNA"/>
</dbReference>
<reference evidence="12" key="1">
    <citation type="journal article" date="2019" name="Int. J. Syst. Evol. Microbiol.">
        <title>The Global Catalogue of Microorganisms (GCM) 10K type strain sequencing project: providing services to taxonomists for standard genome sequencing and annotation.</title>
        <authorList>
            <consortium name="The Broad Institute Genomics Platform"/>
            <consortium name="The Broad Institute Genome Sequencing Center for Infectious Disease"/>
            <person name="Wu L."/>
            <person name="Ma J."/>
        </authorList>
    </citation>
    <scope>NUCLEOTIDE SEQUENCE [LARGE SCALE GENOMIC DNA]</scope>
    <source>
        <strain evidence="12">KCTC 52366</strain>
    </source>
</reference>
<evidence type="ECO:0000259" key="9">
    <source>
        <dbReference type="Pfam" id="PF01545"/>
    </source>
</evidence>
<name>A0ABV7H1E7_9RHOB</name>
<feature type="transmembrane region" description="Helical" evidence="8">
    <location>
        <begin position="157"/>
        <end position="178"/>
    </location>
</feature>
<evidence type="ECO:0000256" key="6">
    <source>
        <dbReference type="ARBA" id="ARBA00022989"/>
    </source>
</evidence>
<keyword evidence="6 8" id="KW-1133">Transmembrane helix</keyword>
<dbReference type="InterPro" id="IPR036837">
    <property type="entry name" value="Cation_efflux_CTD_sf"/>
</dbReference>
<evidence type="ECO:0000259" key="10">
    <source>
        <dbReference type="Pfam" id="PF16916"/>
    </source>
</evidence>
<dbReference type="Pfam" id="PF16916">
    <property type="entry name" value="ZT_dimer"/>
    <property type="match status" value="1"/>
</dbReference>
<evidence type="ECO:0000256" key="3">
    <source>
        <dbReference type="ARBA" id="ARBA00022448"/>
    </source>
</evidence>
<dbReference type="Pfam" id="PF01545">
    <property type="entry name" value="Cation_efflux"/>
    <property type="match status" value="1"/>
</dbReference>
<comment type="caution">
    <text evidence="11">The sequence shown here is derived from an EMBL/GenBank/DDBJ whole genome shotgun (WGS) entry which is preliminary data.</text>
</comment>
<dbReference type="InterPro" id="IPR027469">
    <property type="entry name" value="Cation_efflux_TMD_sf"/>
</dbReference>
<evidence type="ECO:0000313" key="11">
    <source>
        <dbReference type="EMBL" id="MFC3145882.1"/>
    </source>
</evidence>
<feature type="domain" description="Cation efflux protein cytoplasmic" evidence="10">
    <location>
        <begin position="217"/>
        <end position="290"/>
    </location>
</feature>
<feature type="transmembrane region" description="Helical" evidence="8">
    <location>
        <begin position="82"/>
        <end position="103"/>
    </location>
</feature>
<keyword evidence="5 8" id="KW-0812">Transmembrane</keyword>
<keyword evidence="12" id="KW-1185">Reference proteome</keyword>